<dbReference type="PANTHER" id="PTHR45841">
    <property type="entry name" value="MRNA TURNOVER PROTEIN 4 MRTO4"/>
    <property type="match status" value="1"/>
</dbReference>
<dbReference type="InterPro" id="IPR040637">
    <property type="entry name" value="Ribosomal_uL10-like_insert"/>
</dbReference>
<dbReference type="FunFam" id="3.90.105.20:FF:000003">
    <property type="entry name" value="Ribosome assembly factor mrt4"/>
    <property type="match status" value="1"/>
</dbReference>
<accession>A0AAJ0G8U0</accession>
<dbReference type="EMBL" id="JAWDJX010000045">
    <property type="protein sequence ID" value="KAK3048757.1"/>
    <property type="molecule type" value="Genomic_DNA"/>
</dbReference>
<comment type="subunit">
    <text evidence="3 6">Associates with the pre-60S ribosomal particle.</text>
</comment>
<comment type="subcellular location">
    <subcellularLocation>
        <location evidence="6">Cytoplasm</location>
    </subcellularLocation>
    <subcellularLocation>
        <location evidence="6">Nucleus</location>
        <location evidence="6">Nucleolus</location>
    </subcellularLocation>
</comment>
<dbReference type="SUPFAM" id="SSF160369">
    <property type="entry name" value="Ribosomal protein L10-like"/>
    <property type="match status" value="1"/>
</dbReference>
<name>A0AAJ0G8U0_9PEZI</name>
<evidence type="ECO:0000256" key="1">
    <source>
        <dbReference type="ARBA" id="ARBA00004046"/>
    </source>
</evidence>
<dbReference type="InterPro" id="IPR051742">
    <property type="entry name" value="Ribosome_Assembly_uL10"/>
</dbReference>
<evidence type="ECO:0000256" key="6">
    <source>
        <dbReference type="RuleBase" id="RU364039"/>
    </source>
</evidence>
<dbReference type="GO" id="GO:0005730">
    <property type="term" value="C:nucleolus"/>
    <property type="evidence" value="ECO:0007669"/>
    <property type="project" value="UniProtKB-SubCell"/>
</dbReference>
<protein>
    <recommendedName>
        <fullName evidence="6">Ribosome assembly factor mrt4</fullName>
    </recommendedName>
</protein>
<dbReference type="GO" id="GO:0000027">
    <property type="term" value="P:ribosomal large subunit assembly"/>
    <property type="evidence" value="ECO:0007669"/>
    <property type="project" value="InterPro"/>
</dbReference>
<evidence type="ECO:0000313" key="8">
    <source>
        <dbReference type="EMBL" id="KAK3048757.1"/>
    </source>
</evidence>
<comment type="caution">
    <text evidence="8">The sequence shown here is derived from an EMBL/GenBank/DDBJ whole genome shotgun (WGS) entry which is preliminary data.</text>
</comment>
<dbReference type="GO" id="GO:0003723">
    <property type="term" value="F:RNA binding"/>
    <property type="evidence" value="ECO:0007669"/>
    <property type="project" value="TreeGrafter"/>
</dbReference>
<evidence type="ECO:0000256" key="4">
    <source>
        <dbReference type="ARBA" id="ARBA00022490"/>
    </source>
</evidence>
<keyword evidence="4 6" id="KW-0963">Cytoplasm</keyword>
<dbReference type="PANTHER" id="PTHR45841:SF1">
    <property type="entry name" value="MRNA TURNOVER PROTEIN 4 HOMOLOG"/>
    <property type="match status" value="1"/>
</dbReference>
<dbReference type="InterPro" id="IPR043164">
    <property type="entry name" value="Ribosomal_uL10-like_insert_sf"/>
</dbReference>
<dbReference type="GO" id="GO:0005737">
    <property type="term" value="C:cytoplasm"/>
    <property type="evidence" value="ECO:0007669"/>
    <property type="project" value="UniProtKB-SubCell"/>
</dbReference>
<sequence length="245" mass="27095">MPRSKRSKIVHTSRVQKTPSRDKSASLYASIRVAAEHYPHIFLFAVSNMRNTYLKDVRQHFAADGRLFFGKTKVMAKALGLTAEEEAMPGVHGLSKYLTGSMGVLCTERSVEKTLRYLEEFTEVDFARAGTVAPRTFVVPAGTVYSRGGELGGEAEGEDVPLPHSLEATVRKWGMPSRLEKGRVVLGQEFVVCEEGKVLDSNQTALLKVFGVAVAEFRVRVVAWWSVGDGEVRVVEDEVEGMEED</sequence>
<keyword evidence="6" id="KW-0690">Ribosome biogenesis</keyword>
<dbReference type="Pfam" id="PF00466">
    <property type="entry name" value="Ribosomal_L10"/>
    <property type="match status" value="1"/>
</dbReference>
<evidence type="ECO:0000256" key="2">
    <source>
        <dbReference type="ARBA" id="ARBA00008889"/>
    </source>
</evidence>
<dbReference type="Pfam" id="PF17777">
    <property type="entry name" value="RL10P_insert"/>
    <property type="match status" value="1"/>
</dbReference>
<dbReference type="CDD" id="cd05796">
    <property type="entry name" value="Ribosomal_P0_like"/>
    <property type="match status" value="1"/>
</dbReference>
<dbReference type="InterPro" id="IPR033867">
    <property type="entry name" value="Mrt4"/>
</dbReference>
<comment type="similarity">
    <text evidence="2 6">Belongs to the universal ribosomal protein uL10 family.</text>
</comment>
<dbReference type="GO" id="GO:0006364">
    <property type="term" value="P:rRNA processing"/>
    <property type="evidence" value="ECO:0007669"/>
    <property type="project" value="TreeGrafter"/>
</dbReference>
<feature type="domain" description="Large ribosomal subunit protein uL10-like insertion" evidence="7">
    <location>
        <begin position="127"/>
        <end position="212"/>
    </location>
</feature>
<dbReference type="InterPro" id="IPR001790">
    <property type="entry name" value="Ribosomal_uL10"/>
</dbReference>
<evidence type="ECO:0000256" key="5">
    <source>
        <dbReference type="ARBA" id="ARBA00023242"/>
    </source>
</evidence>
<dbReference type="Gene3D" id="3.90.105.20">
    <property type="match status" value="1"/>
</dbReference>
<dbReference type="FunFam" id="3.30.70.1730:FF:000005">
    <property type="entry name" value="Ribosome assembly factor mrt4"/>
    <property type="match status" value="1"/>
</dbReference>
<evidence type="ECO:0000259" key="7">
    <source>
        <dbReference type="Pfam" id="PF17777"/>
    </source>
</evidence>
<dbReference type="AlphaFoldDB" id="A0AAJ0G8U0"/>
<comment type="function">
    <text evidence="1 6">Component of the ribosome assembly machinery. Nuclear paralog of the ribosomal protein P0, it binds pre-60S subunits at an early stage of assembly in the nucleolus, and is replaced by P0 in cytoplasmic pre-60S subunits and mature 80S ribosomes.</text>
</comment>
<dbReference type="InterPro" id="IPR043141">
    <property type="entry name" value="Ribosomal_uL10-like_sf"/>
</dbReference>
<evidence type="ECO:0000313" key="9">
    <source>
        <dbReference type="Proteomes" id="UP001271007"/>
    </source>
</evidence>
<dbReference type="Proteomes" id="UP001271007">
    <property type="component" value="Unassembled WGS sequence"/>
</dbReference>
<evidence type="ECO:0000256" key="3">
    <source>
        <dbReference type="ARBA" id="ARBA00011117"/>
    </source>
</evidence>
<dbReference type="GO" id="GO:0000956">
    <property type="term" value="P:nuclear-transcribed mRNA catabolic process"/>
    <property type="evidence" value="ECO:0007669"/>
    <property type="project" value="TreeGrafter"/>
</dbReference>
<dbReference type="GO" id="GO:0030687">
    <property type="term" value="C:preribosome, large subunit precursor"/>
    <property type="evidence" value="ECO:0007669"/>
    <property type="project" value="TreeGrafter"/>
</dbReference>
<organism evidence="8 9">
    <name type="scientific">Extremus antarcticus</name>
    <dbReference type="NCBI Taxonomy" id="702011"/>
    <lineage>
        <taxon>Eukaryota</taxon>
        <taxon>Fungi</taxon>
        <taxon>Dikarya</taxon>
        <taxon>Ascomycota</taxon>
        <taxon>Pezizomycotina</taxon>
        <taxon>Dothideomycetes</taxon>
        <taxon>Dothideomycetidae</taxon>
        <taxon>Mycosphaerellales</taxon>
        <taxon>Extremaceae</taxon>
        <taxon>Extremus</taxon>
    </lineage>
</organism>
<gene>
    <name evidence="8" type="primary">MRT4</name>
    <name evidence="8" type="ORF">LTR09_009869</name>
</gene>
<reference evidence="8" key="1">
    <citation type="submission" date="2023-04" db="EMBL/GenBank/DDBJ databases">
        <title>Black Yeasts Isolated from many extreme environments.</title>
        <authorList>
            <person name="Coleine C."/>
            <person name="Stajich J.E."/>
            <person name="Selbmann L."/>
        </authorList>
    </citation>
    <scope>NUCLEOTIDE SEQUENCE</scope>
    <source>
        <strain evidence="8">CCFEE 5312</strain>
    </source>
</reference>
<keyword evidence="9" id="KW-1185">Reference proteome</keyword>
<proteinExistence type="inferred from homology"/>
<keyword evidence="5 6" id="KW-0539">Nucleus</keyword>
<dbReference type="Gene3D" id="3.30.70.1730">
    <property type="match status" value="1"/>
</dbReference>